<keyword evidence="6" id="KW-0547">Nucleotide-binding</keyword>
<evidence type="ECO:0000256" key="2">
    <source>
        <dbReference type="ARBA" id="ARBA00009879"/>
    </source>
</evidence>
<gene>
    <name evidence="16" type="primary">thiD</name>
    <name evidence="16" type="ORF">QS713_01555</name>
</gene>
<evidence type="ECO:0000256" key="11">
    <source>
        <dbReference type="ARBA" id="ARBA00042348"/>
    </source>
</evidence>
<keyword evidence="7 16" id="KW-0418">Kinase</keyword>
<dbReference type="PANTHER" id="PTHR20858:SF19">
    <property type="entry name" value="PYRIDOXINE KINASE"/>
    <property type="match status" value="1"/>
</dbReference>
<accession>A0ABU3I8Q5</accession>
<evidence type="ECO:0000256" key="14">
    <source>
        <dbReference type="ARBA" id="ARBA00049293"/>
    </source>
</evidence>
<dbReference type="Gene3D" id="3.40.1190.20">
    <property type="match status" value="1"/>
</dbReference>
<keyword evidence="5" id="KW-0479">Metal-binding</keyword>
<comment type="catalytic activity">
    <reaction evidence="14">
        <text>pyridoxal + ATP = pyridoxal 5'-phosphate + ADP + H(+)</text>
        <dbReference type="Rhea" id="RHEA:10224"/>
        <dbReference type="ChEBI" id="CHEBI:15378"/>
        <dbReference type="ChEBI" id="CHEBI:17310"/>
        <dbReference type="ChEBI" id="CHEBI:30616"/>
        <dbReference type="ChEBI" id="CHEBI:456216"/>
        <dbReference type="ChEBI" id="CHEBI:597326"/>
        <dbReference type="EC" id="2.7.1.35"/>
    </reaction>
</comment>
<keyword evidence="8" id="KW-0067">ATP-binding</keyword>
<name>A0ABU3I8Q5_9ACTO</name>
<dbReference type="InterPro" id="IPR013749">
    <property type="entry name" value="PM/HMP-P_kinase-1"/>
</dbReference>
<reference evidence="16 17" key="1">
    <citation type="submission" date="2023-06" db="EMBL/GenBank/DDBJ databases">
        <title>Draft genome sequence of Gleimia hominis type strain CCUG 57540T.</title>
        <authorList>
            <person name="Salva-Serra F."/>
            <person name="Cardew S."/>
            <person name="Jensie Markopoulos S."/>
            <person name="Ohlen M."/>
            <person name="Inganas E."/>
            <person name="Svensson-Stadler L."/>
            <person name="Moore E.R.B."/>
        </authorList>
    </citation>
    <scope>NUCLEOTIDE SEQUENCE [LARGE SCALE GENOMIC DNA]</scope>
    <source>
        <strain evidence="16 17">CCUG 57540</strain>
    </source>
</reference>
<dbReference type="InterPro" id="IPR004399">
    <property type="entry name" value="HMP/HMP-P_kinase_dom"/>
</dbReference>
<keyword evidence="17" id="KW-1185">Reference proteome</keyword>
<proteinExistence type="inferred from homology"/>
<evidence type="ECO:0000256" key="4">
    <source>
        <dbReference type="ARBA" id="ARBA00022679"/>
    </source>
</evidence>
<evidence type="ECO:0000256" key="9">
    <source>
        <dbReference type="ARBA" id="ARBA00022842"/>
    </source>
</evidence>
<evidence type="ECO:0000256" key="10">
    <source>
        <dbReference type="ARBA" id="ARBA00042307"/>
    </source>
</evidence>
<dbReference type="NCBIfam" id="TIGR00097">
    <property type="entry name" value="HMP-P_kinase"/>
    <property type="match status" value="1"/>
</dbReference>
<evidence type="ECO:0000259" key="15">
    <source>
        <dbReference type="Pfam" id="PF08543"/>
    </source>
</evidence>
<keyword evidence="9" id="KW-0460">Magnesium</keyword>
<evidence type="ECO:0000256" key="5">
    <source>
        <dbReference type="ARBA" id="ARBA00022723"/>
    </source>
</evidence>
<dbReference type="EMBL" id="JASXSX010000001">
    <property type="protein sequence ID" value="MDT3766753.1"/>
    <property type="molecule type" value="Genomic_DNA"/>
</dbReference>
<dbReference type="CDD" id="cd01169">
    <property type="entry name" value="HMPP_kinase"/>
    <property type="match status" value="1"/>
</dbReference>
<keyword evidence="4 16" id="KW-0808">Transferase</keyword>
<dbReference type="SUPFAM" id="SSF53613">
    <property type="entry name" value="Ribokinase-like"/>
    <property type="match status" value="1"/>
</dbReference>
<dbReference type="EC" id="2.7.1.35" evidence="3"/>
<feature type="domain" description="Pyridoxamine kinase/Phosphomethylpyrimidine kinase" evidence="15">
    <location>
        <begin position="17"/>
        <end position="253"/>
    </location>
</feature>
<evidence type="ECO:0000313" key="17">
    <source>
        <dbReference type="Proteomes" id="UP001247542"/>
    </source>
</evidence>
<evidence type="ECO:0000256" key="1">
    <source>
        <dbReference type="ARBA" id="ARBA00003848"/>
    </source>
</evidence>
<dbReference type="InterPro" id="IPR029056">
    <property type="entry name" value="Ribokinase-like"/>
</dbReference>
<evidence type="ECO:0000256" key="8">
    <source>
        <dbReference type="ARBA" id="ARBA00022840"/>
    </source>
</evidence>
<evidence type="ECO:0000256" key="3">
    <source>
        <dbReference type="ARBA" id="ARBA00012104"/>
    </source>
</evidence>
<comment type="caution">
    <text evidence="16">The sequence shown here is derived from an EMBL/GenBank/DDBJ whole genome shotgun (WGS) entry which is preliminary data.</text>
</comment>
<comment type="similarity">
    <text evidence="2">Belongs to the ThiD family.</text>
</comment>
<dbReference type="Pfam" id="PF08543">
    <property type="entry name" value="Phos_pyr_kin"/>
    <property type="match status" value="1"/>
</dbReference>
<dbReference type="GO" id="GO:0008902">
    <property type="term" value="F:hydroxymethylpyrimidine kinase activity"/>
    <property type="evidence" value="ECO:0007669"/>
    <property type="project" value="UniProtKB-EC"/>
</dbReference>
<evidence type="ECO:0000256" key="12">
    <source>
        <dbReference type="ARBA" id="ARBA00042396"/>
    </source>
</evidence>
<dbReference type="PANTHER" id="PTHR20858">
    <property type="entry name" value="PHOSPHOMETHYLPYRIMIDINE KINASE"/>
    <property type="match status" value="1"/>
</dbReference>
<dbReference type="Proteomes" id="UP001247542">
    <property type="component" value="Unassembled WGS sequence"/>
</dbReference>
<evidence type="ECO:0000313" key="16">
    <source>
        <dbReference type="EMBL" id="MDT3766753.1"/>
    </source>
</evidence>
<evidence type="ECO:0000256" key="7">
    <source>
        <dbReference type="ARBA" id="ARBA00022777"/>
    </source>
</evidence>
<evidence type="ECO:0000256" key="13">
    <source>
        <dbReference type="ARBA" id="ARBA00042531"/>
    </source>
</evidence>
<comment type="function">
    <text evidence="1">Catalyzes the phosphorylation of hydroxymethylpyrimidine phosphate (HMP-P) to HMP-PP, and of HMP to HMP-P.</text>
</comment>
<protein>
    <recommendedName>
        <fullName evidence="3">pyridoxal kinase</fullName>
        <ecNumber evidence="3">2.7.1.35</ecNumber>
    </recommendedName>
    <alternativeName>
        <fullName evidence="11">PN/PL/PM kinase</fullName>
    </alternativeName>
    <alternativeName>
        <fullName evidence="12">Pyridoxal kinase</fullName>
    </alternativeName>
    <alternativeName>
        <fullName evidence="10">Pyridoxamine kinase</fullName>
    </alternativeName>
    <alternativeName>
        <fullName evidence="13">Vitamin B6 kinase</fullName>
    </alternativeName>
</protein>
<organism evidence="16 17">
    <name type="scientific">Gleimia hominis</name>
    <dbReference type="NCBI Taxonomy" id="595468"/>
    <lineage>
        <taxon>Bacteria</taxon>
        <taxon>Bacillati</taxon>
        <taxon>Actinomycetota</taxon>
        <taxon>Actinomycetes</taxon>
        <taxon>Actinomycetales</taxon>
        <taxon>Actinomycetaceae</taxon>
        <taxon>Gleimia</taxon>
    </lineage>
</organism>
<evidence type="ECO:0000256" key="6">
    <source>
        <dbReference type="ARBA" id="ARBA00022741"/>
    </source>
</evidence>
<sequence length="270" mass="28786">MSQKPPVAMIVAGSEATGAAGIQVDWKTLHQLGVYGMGAITCIVSMDPKNNWDHRFEPVPPHIIADQMEACINAFEPDTVKLGMMGTVPTIDTVSKALSEREWKNVVVDPVLICKGQFEGPGAEVDQALRDKLLPLATVATPNVFEASTLSGIEVTDEKTLAQAAQRIGEMGPRYVLAKGGMELPGEEAVDLLWDGQKITRYAVKKVGDKRVNGAGCTMAASITAYLARGEDVHEAVRRAKQLVTAGIEAQISSNVPVPALWQGGGVNRG</sequence>
<dbReference type="GO" id="GO:0008972">
    <property type="term" value="F:phosphomethylpyrimidine kinase activity"/>
    <property type="evidence" value="ECO:0007669"/>
    <property type="project" value="UniProtKB-EC"/>
</dbReference>
<dbReference type="RefSeq" id="WP_313271892.1">
    <property type="nucleotide sequence ID" value="NZ_JASXSX010000001.1"/>
</dbReference>